<organism evidence="2 3">
    <name type="scientific">Cristinia sonorae</name>
    <dbReference type="NCBI Taxonomy" id="1940300"/>
    <lineage>
        <taxon>Eukaryota</taxon>
        <taxon>Fungi</taxon>
        <taxon>Dikarya</taxon>
        <taxon>Basidiomycota</taxon>
        <taxon>Agaricomycotina</taxon>
        <taxon>Agaricomycetes</taxon>
        <taxon>Agaricomycetidae</taxon>
        <taxon>Agaricales</taxon>
        <taxon>Pleurotineae</taxon>
        <taxon>Stephanosporaceae</taxon>
        <taxon>Cristinia</taxon>
    </lineage>
</organism>
<evidence type="ECO:0000313" key="2">
    <source>
        <dbReference type="EMBL" id="KAH8103511.1"/>
    </source>
</evidence>
<feature type="compositionally biased region" description="Acidic residues" evidence="1">
    <location>
        <begin position="183"/>
        <end position="198"/>
    </location>
</feature>
<feature type="compositionally biased region" description="Basic and acidic residues" evidence="1">
    <location>
        <begin position="286"/>
        <end position="298"/>
    </location>
</feature>
<comment type="caution">
    <text evidence="2">The sequence shown here is derived from an EMBL/GenBank/DDBJ whole genome shotgun (WGS) entry which is preliminary data.</text>
</comment>
<name>A0A8K0UVJ0_9AGAR</name>
<dbReference type="OrthoDB" id="3265728at2759"/>
<sequence>MPDWLYEPGPEIPLSQDDVRRLYRDQTDEDSLLSLGLSSIRAPSHAELQSLWDDSDSGSDDDGDDERLDDHDHDDDENAASSSDADTDSTSATLHDAHPPSPALKVPIAQPPLVLHPHSAESLWLYSYSAADPELETCLRCIEEELLCNPFSVYADVCYLATVKSEPQHGLLTRGSSELERVAEEDEEESDESEDEPEELHSPVQTGGGGKWSSGVCVGTSPESALSLPAAYIDSKPRCFVSLHFFSVPRPTDVFFSPPVTVAGARGRCRGGVSVPADAVLGRPEGVRRRVPDPDRPRVQRQALRQRPPARVQSPASPCCVISLSLFLLVSSDSTRRRRCCQHLHLWTMYQFNLTTRSFPFHPALPIHQPHPLCCIILSHHSSLFLVSLLGSGSQFLSSPLCMLLKRNRNQSLPSYASS</sequence>
<feature type="region of interest" description="Disordered" evidence="1">
    <location>
        <begin position="48"/>
        <end position="105"/>
    </location>
</feature>
<feature type="compositionally biased region" description="Acidic residues" evidence="1">
    <location>
        <begin position="53"/>
        <end position="78"/>
    </location>
</feature>
<dbReference type="Proteomes" id="UP000813824">
    <property type="component" value="Unassembled WGS sequence"/>
</dbReference>
<protein>
    <submittedName>
        <fullName evidence="2">Uncharacterized protein</fullName>
    </submittedName>
</protein>
<gene>
    <name evidence="2" type="ORF">BXZ70DRAFT_735146</name>
</gene>
<feature type="region of interest" description="Disordered" evidence="1">
    <location>
        <begin position="286"/>
        <end position="308"/>
    </location>
</feature>
<feature type="compositionally biased region" description="Low complexity" evidence="1">
    <location>
        <begin position="79"/>
        <end position="94"/>
    </location>
</feature>
<dbReference type="EMBL" id="JAEVFJ010000007">
    <property type="protein sequence ID" value="KAH8103511.1"/>
    <property type="molecule type" value="Genomic_DNA"/>
</dbReference>
<accession>A0A8K0UVJ0</accession>
<evidence type="ECO:0000313" key="3">
    <source>
        <dbReference type="Proteomes" id="UP000813824"/>
    </source>
</evidence>
<dbReference type="AlphaFoldDB" id="A0A8K0UVJ0"/>
<feature type="region of interest" description="Disordered" evidence="1">
    <location>
        <begin position="170"/>
        <end position="215"/>
    </location>
</feature>
<proteinExistence type="predicted"/>
<keyword evidence="3" id="KW-1185">Reference proteome</keyword>
<evidence type="ECO:0000256" key="1">
    <source>
        <dbReference type="SAM" id="MobiDB-lite"/>
    </source>
</evidence>
<reference evidence="2" key="1">
    <citation type="journal article" date="2021" name="New Phytol.">
        <title>Evolutionary innovations through gain and loss of genes in the ectomycorrhizal Boletales.</title>
        <authorList>
            <person name="Wu G."/>
            <person name="Miyauchi S."/>
            <person name="Morin E."/>
            <person name="Kuo A."/>
            <person name="Drula E."/>
            <person name="Varga T."/>
            <person name="Kohler A."/>
            <person name="Feng B."/>
            <person name="Cao Y."/>
            <person name="Lipzen A."/>
            <person name="Daum C."/>
            <person name="Hundley H."/>
            <person name="Pangilinan J."/>
            <person name="Johnson J."/>
            <person name="Barry K."/>
            <person name="LaButti K."/>
            <person name="Ng V."/>
            <person name="Ahrendt S."/>
            <person name="Min B."/>
            <person name="Choi I.G."/>
            <person name="Park H."/>
            <person name="Plett J.M."/>
            <person name="Magnuson J."/>
            <person name="Spatafora J.W."/>
            <person name="Nagy L.G."/>
            <person name="Henrissat B."/>
            <person name="Grigoriev I.V."/>
            <person name="Yang Z.L."/>
            <person name="Xu J."/>
            <person name="Martin F.M."/>
        </authorList>
    </citation>
    <scope>NUCLEOTIDE SEQUENCE</scope>
    <source>
        <strain evidence="2">KKN 215</strain>
    </source>
</reference>